<dbReference type="PROSITE" id="PS50002">
    <property type="entry name" value="SH3"/>
    <property type="match status" value="1"/>
</dbReference>
<gene>
    <name evidence="4" type="ORF">WJX72_012481</name>
</gene>
<dbReference type="SMART" id="SM00326">
    <property type="entry name" value="SH3"/>
    <property type="match status" value="1"/>
</dbReference>
<feature type="domain" description="SH3" evidence="3">
    <location>
        <begin position="395"/>
        <end position="458"/>
    </location>
</feature>
<evidence type="ECO:0000259" key="3">
    <source>
        <dbReference type="PROSITE" id="PS50002"/>
    </source>
</evidence>
<dbReference type="PANTHER" id="PTHR14241">
    <property type="entry name" value="INTERFERON-INDUCED PROTEIN 44"/>
    <property type="match status" value="1"/>
</dbReference>
<evidence type="ECO:0000256" key="2">
    <source>
        <dbReference type="PROSITE-ProRule" id="PRU00192"/>
    </source>
</evidence>
<dbReference type="Proteomes" id="UP001489004">
    <property type="component" value="Unassembled WGS sequence"/>
</dbReference>
<dbReference type="Gene3D" id="3.40.50.300">
    <property type="entry name" value="P-loop containing nucleotide triphosphate hydrolases"/>
    <property type="match status" value="1"/>
</dbReference>
<keyword evidence="5" id="KW-1185">Reference proteome</keyword>
<comment type="caution">
    <text evidence="4">The sequence shown here is derived from an EMBL/GenBank/DDBJ whole genome shotgun (WGS) entry which is preliminary data.</text>
</comment>
<dbReference type="Gene3D" id="2.30.30.40">
    <property type="entry name" value="SH3 Domains"/>
    <property type="match status" value="1"/>
</dbReference>
<dbReference type="InterPro" id="IPR036028">
    <property type="entry name" value="SH3-like_dom_sf"/>
</dbReference>
<evidence type="ECO:0000313" key="5">
    <source>
        <dbReference type="Proteomes" id="UP001489004"/>
    </source>
</evidence>
<sequence length="484" mass="52221">MQSRRENLGHVNFVPTNGRQRVSKGSLDKQQYLCNEVYHSPAYGPTFGGGHDLCFFTSNFWNIGGSPNSFAAPSASVFFGGVDFSSADFTVEVLGVWTPSFGGDGAGYQAMRHSKTAASPHSVAWDKEAYATLASFLATCKPPGSLPQANLLLFGGVGAGKSSIVSSVDSLFKGRISRRAPHGQGTGSFTRILKKYTFQVDNLDAGTSKDVAWSLWDSAGWSDSDYQTGELGFILDGNLPDRFDLASTISVQSPGFNSSPMLADKVHCVCFVVPCESATDEAYIKRLQEMKNFARTRGIPTLVMLTKIDEYDPDLLGEDVTKTFESDRVMGLREEVTMLAGVGGTKDVFPVKSFSHEYEPQYEAGVLLFHAIKHALFAATDYISELPEPSSAANSEPVTVKAIADWQAEASDELSLKAGQLYIVEREVDGGWVFGKPADGPLQASGHFPKAYVEPAQRRAAPSAVPPRRAVPAPTFVFSGSART</sequence>
<protein>
    <recommendedName>
        <fullName evidence="3">SH3 domain-containing protein</fullName>
    </recommendedName>
</protein>
<evidence type="ECO:0000313" key="4">
    <source>
        <dbReference type="EMBL" id="KAK9815949.1"/>
    </source>
</evidence>
<organism evidence="4 5">
    <name type="scientific">[Myrmecia] bisecta</name>
    <dbReference type="NCBI Taxonomy" id="41462"/>
    <lineage>
        <taxon>Eukaryota</taxon>
        <taxon>Viridiplantae</taxon>
        <taxon>Chlorophyta</taxon>
        <taxon>core chlorophytes</taxon>
        <taxon>Trebouxiophyceae</taxon>
        <taxon>Trebouxiales</taxon>
        <taxon>Trebouxiaceae</taxon>
        <taxon>Myrmecia</taxon>
    </lineage>
</organism>
<dbReference type="AlphaFoldDB" id="A0AAW1Q1V3"/>
<dbReference type="EMBL" id="JALJOR010000006">
    <property type="protein sequence ID" value="KAK9815949.1"/>
    <property type="molecule type" value="Genomic_DNA"/>
</dbReference>
<dbReference type="SUPFAM" id="SSF52540">
    <property type="entry name" value="P-loop containing nucleoside triphosphate hydrolases"/>
    <property type="match status" value="1"/>
</dbReference>
<dbReference type="InterPro" id="IPR027417">
    <property type="entry name" value="P-loop_NTPase"/>
</dbReference>
<reference evidence="4 5" key="1">
    <citation type="journal article" date="2024" name="Nat. Commun.">
        <title>Phylogenomics reveals the evolutionary origins of lichenization in chlorophyte algae.</title>
        <authorList>
            <person name="Puginier C."/>
            <person name="Libourel C."/>
            <person name="Otte J."/>
            <person name="Skaloud P."/>
            <person name="Haon M."/>
            <person name="Grisel S."/>
            <person name="Petersen M."/>
            <person name="Berrin J.G."/>
            <person name="Delaux P.M."/>
            <person name="Dal Grande F."/>
            <person name="Keller J."/>
        </authorList>
    </citation>
    <scope>NUCLEOTIDE SEQUENCE [LARGE SCALE GENOMIC DNA]</scope>
    <source>
        <strain evidence="4 5">SAG 2043</strain>
    </source>
</reference>
<dbReference type="PANTHER" id="PTHR14241:SF32">
    <property type="entry name" value="VWFA DOMAIN-CONTAINING PROTEIN-RELATED"/>
    <property type="match status" value="1"/>
</dbReference>
<dbReference type="SUPFAM" id="SSF50044">
    <property type="entry name" value="SH3-domain"/>
    <property type="match status" value="1"/>
</dbReference>
<dbReference type="Pfam" id="PF00018">
    <property type="entry name" value="SH3_1"/>
    <property type="match status" value="1"/>
</dbReference>
<name>A0AAW1Q1V3_9CHLO</name>
<keyword evidence="1 2" id="KW-0728">SH3 domain</keyword>
<dbReference type="CDD" id="cd00882">
    <property type="entry name" value="Ras_like_GTPase"/>
    <property type="match status" value="1"/>
</dbReference>
<dbReference type="InterPro" id="IPR001452">
    <property type="entry name" value="SH3_domain"/>
</dbReference>
<evidence type="ECO:0000256" key="1">
    <source>
        <dbReference type="ARBA" id="ARBA00022443"/>
    </source>
</evidence>
<proteinExistence type="predicted"/>
<accession>A0AAW1Q1V3</accession>
<dbReference type="CDD" id="cd00174">
    <property type="entry name" value="SH3"/>
    <property type="match status" value="1"/>
</dbReference>